<dbReference type="InterPro" id="IPR013094">
    <property type="entry name" value="AB_hydrolase_3"/>
</dbReference>
<comment type="caution">
    <text evidence="3">The sequence shown here is derived from an EMBL/GenBank/DDBJ whole genome shotgun (WGS) entry which is preliminary data.</text>
</comment>
<protein>
    <recommendedName>
        <fullName evidence="2">Alpha/beta hydrolase fold-3 domain-containing protein</fullName>
    </recommendedName>
</protein>
<dbReference type="InterPro" id="IPR029058">
    <property type="entry name" value="AB_hydrolase_fold"/>
</dbReference>
<keyword evidence="4" id="KW-1185">Reference proteome</keyword>
<dbReference type="EMBL" id="JAJVDC020000085">
    <property type="protein sequence ID" value="KAL1626288.1"/>
    <property type="molecule type" value="Genomic_DNA"/>
</dbReference>
<reference evidence="3 4" key="1">
    <citation type="submission" date="2024-02" db="EMBL/GenBank/DDBJ databases">
        <title>De novo assembly and annotation of 12 fungi associated with fruit tree decline syndrome in Ontario, Canada.</title>
        <authorList>
            <person name="Sulman M."/>
            <person name="Ellouze W."/>
            <person name="Ilyukhin E."/>
        </authorList>
    </citation>
    <scope>NUCLEOTIDE SEQUENCE [LARGE SCALE GENOMIC DNA]</scope>
    <source>
        <strain evidence="3 4">M1-105</strain>
    </source>
</reference>
<proteinExistence type="predicted"/>
<accession>A0ABR3SP74</accession>
<dbReference type="PANTHER" id="PTHR48081">
    <property type="entry name" value="AB HYDROLASE SUPERFAMILY PROTEIN C4A8.06C"/>
    <property type="match status" value="1"/>
</dbReference>
<dbReference type="PANTHER" id="PTHR48081:SF8">
    <property type="entry name" value="ALPHA_BETA HYDROLASE FOLD-3 DOMAIN-CONTAINING PROTEIN-RELATED"/>
    <property type="match status" value="1"/>
</dbReference>
<keyword evidence="1" id="KW-0378">Hydrolase</keyword>
<evidence type="ECO:0000313" key="4">
    <source>
        <dbReference type="Proteomes" id="UP001521116"/>
    </source>
</evidence>
<dbReference type="Proteomes" id="UP001521116">
    <property type="component" value="Unassembled WGS sequence"/>
</dbReference>
<feature type="domain" description="Alpha/beta hydrolase fold-3" evidence="2">
    <location>
        <begin position="72"/>
        <end position="292"/>
    </location>
</feature>
<evidence type="ECO:0000256" key="1">
    <source>
        <dbReference type="ARBA" id="ARBA00022801"/>
    </source>
</evidence>
<dbReference type="SUPFAM" id="SSF53474">
    <property type="entry name" value="alpha/beta-Hydrolases"/>
    <property type="match status" value="1"/>
</dbReference>
<evidence type="ECO:0000313" key="3">
    <source>
        <dbReference type="EMBL" id="KAL1626288.1"/>
    </source>
</evidence>
<dbReference type="Gene3D" id="3.40.50.1820">
    <property type="entry name" value="alpha/beta hydrolase"/>
    <property type="match status" value="1"/>
</dbReference>
<dbReference type="Pfam" id="PF07859">
    <property type="entry name" value="Abhydrolase_3"/>
    <property type="match status" value="1"/>
</dbReference>
<name>A0ABR3SP74_9PEZI</name>
<evidence type="ECO:0000259" key="2">
    <source>
        <dbReference type="Pfam" id="PF07859"/>
    </source>
</evidence>
<organism evidence="3 4">
    <name type="scientific">Neofusicoccum ribis</name>
    <dbReference type="NCBI Taxonomy" id="45134"/>
    <lineage>
        <taxon>Eukaryota</taxon>
        <taxon>Fungi</taxon>
        <taxon>Dikarya</taxon>
        <taxon>Ascomycota</taxon>
        <taxon>Pezizomycotina</taxon>
        <taxon>Dothideomycetes</taxon>
        <taxon>Dothideomycetes incertae sedis</taxon>
        <taxon>Botryosphaeriales</taxon>
        <taxon>Botryosphaeriaceae</taxon>
        <taxon>Neofusicoccum</taxon>
    </lineage>
</organism>
<dbReference type="InterPro" id="IPR050300">
    <property type="entry name" value="GDXG_lipolytic_enzyme"/>
</dbReference>
<gene>
    <name evidence="3" type="ORF">SLS56_006954</name>
</gene>
<sequence length="334" mass="35726">MDPQLAEILKKMPLPAGRALVNAFLAKASEFTPSPETETEHIIQIPMRDGHLSPARVYHPPDTARSDRSPLVVLIHGGGYCFGNNEQQAATGRAAAQLYGATCVAISYRLAPAHAFPAAPLDALDAVRWLAAHARDHPAVRADPAQGFVLAGGSSGGALSAVVAQKWLDDAAAPPVTGVWMLVAAPLHPAAVPERWRHLYFSREQNRDAPVLNGEALEYIKGMYRADVRSDLFAPVNSEGWLAPGNAGKMPPYYLQVCGMDPVRDDGLVFEKMLREAGVKTRIDVIPGVPHGPDVFAAVGLAAAKKARKDSIMALGWLLGKEVSEEEVEKAIGS</sequence>